<evidence type="ECO:0000313" key="3">
    <source>
        <dbReference type="Proteomes" id="UP000224567"/>
    </source>
</evidence>
<evidence type="ECO:0000313" key="2">
    <source>
        <dbReference type="EMBL" id="PHT48367.1"/>
    </source>
</evidence>
<protein>
    <submittedName>
        <fullName evidence="2">Uncharacterized protein</fullName>
    </submittedName>
</protein>
<proteinExistence type="predicted"/>
<feature type="region of interest" description="Disordered" evidence="1">
    <location>
        <begin position="320"/>
        <end position="375"/>
    </location>
</feature>
<comment type="caution">
    <text evidence="2">The sequence shown here is derived from an EMBL/GenBank/DDBJ whole genome shotgun (WGS) entry which is preliminary data.</text>
</comment>
<reference evidence="2 3" key="1">
    <citation type="journal article" date="2017" name="Genome Biol.">
        <title>New reference genome sequences of hot pepper reveal the massive evolution of plant disease-resistance genes by retroduplication.</title>
        <authorList>
            <person name="Kim S."/>
            <person name="Park J."/>
            <person name="Yeom S.I."/>
            <person name="Kim Y.M."/>
            <person name="Seo E."/>
            <person name="Kim K.T."/>
            <person name="Kim M.S."/>
            <person name="Lee J.M."/>
            <person name="Cheong K."/>
            <person name="Shin H.S."/>
            <person name="Kim S.B."/>
            <person name="Han K."/>
            <person name="Lee J."/>
            <person name="Park M."/>
            <person name="Lee H.A."/>
            <person name="Lee H.Y."/>
            <person name="Lee Y."/>
            <person name="Oh S."/>
            <person name="Lee J.H."/>
            <person name="Choi E."/>
            <person name="Choi E."/>
            <person name="Lee S.E."/>
            <person name="Jeon J."/>
            <person name="Kim H."/>
            <person name="Choi G."/>
            <person name="Song H."/>
            <person name="Lee J."/>
            <person name="Lee S.C."/>
            <person name="Kwon J.K."/>
            <person name="Lee H.Y."/>
            <person name="Koo N."/>
            <person name="Hong Y."/>
            <person name="Kim R.W."/>
            <person name="Kang W.H."/>
            <person name="Huh J.H."/>
            <person name="Kang B.C."/>
            <person name="Yang T.J."/>
            <person name="Lee Y.H."/>
            <person name="Bennetzen J.L."/>
            <person name="Choi D."/>
        </authorList>
    </citation>
    <scope>NUCLEOTIDE SEQUENCE [LARGE SCALE GENOMIC DNA]</scope>
    <source>
        <strain evidence="3">cv. PBC81</strain>
    </source>
</reference>
<sequence>MMCKWGFSQCPEEQHDVFECDNKVNKGKSEYRDFEACVLGIMKPQPVKGKAKARPSAPARKMSTPSEGQLTRVPSAPPLQQGKVHKFGFKDNCKDGKQWYSKHTDAKYIPEVYIDCAILTRECPSMVHRKVVQFTAVDINYLLGIPEANPNFLRQFIVSPLYAHIRHLLYGKYMTEVTRECLIYALMCLDVEINMGNVIFPAMKKACTQAGCSFGFEDLVTRLLRRHRVDKEDLDYKPKVITRSVDITTARSTSGVSGPILTMLERQTRTDEVLGRLYGIMMMLSKTKDRPATPEELYVVDLNYPLGHHSRTMLRIGPNFAEPVDDDIPTDEEHRYRDSDMESDEEDQSDDDRADDDGDNMVGTPEDMTAIVPFE</sequence>
<gene>
    <name evidence="2" type="ORF">CQW23_12575</name>
</gene>
<dbReference type="AlphaFoldDB" id="A0A2G2WSZ9"/>
<keyword evidence="3" id="KW-1185">Reference proteome</keyword>
<organism evidence="2 3">
    <name type="scientific">Capsicum baccatum</name>
    <name type="common">Peruvian pepper</name>
    <dbReference type="NCBI Taxonomy" id="33114"/>
    <lineage>
        <taxon>Eukaryota</taxon>
        <taxon>Viridiplantae</taxon>
        <taxon>Streptophyta</taxon>
        <taxon>Embryophyta</taxon>
        <taxon>Tracheophyta</taxon>
        <taxon>Spermatophyta</taxon>
        <taxon>Magnoliopsida</taxon>
        <taxon>eudicotyledons</taxon>
        <taxon>Gunneridae</taxon>
        <taxon>Pentapetalae</taxon>
        <taxon>asterids</taxon>
        <taxon>lamiids</taxon>
        <taxon>Solanales</taxon>
        <taxon>Solanaceae</taxon>
        <taxon>Solanoideae</taxon>
        <taxon>Capsiceae</taxon>
        <taxon>Capsicum</taxon>
    </lineage>
</organism>
<feature type="region of interest" description="Disordered" evidence="1">
    <location>
        <begin position="48"/>
        <end position="81"/>
    </location>
</feature>
<dbReference type="EMBL" id="MLFT02000005">
    <property type="protein sequence ID" value="PHT48367.1"/>
    <property type="molecule type" value="Genomic_DNA"/>
</dbReference>
<accession>A0A2G2WSZ9</accession>
<name>A0A2G2WSZ9_CAPBA</name>
<reference evidence="3" key="2">
    <citation type="journal article" date="2017" name="J. Anim. Genet.">
        <title>Multiple reference genome sequences of hot pepper reveal the massive evolution of plant disease resistance genes by retroduplication.</title>
        <authorList>
            <person name="Kim S."/>
            <person name="Park J."/>
            <person name="Yeom S.-I."/>
            <person name="Kim Y.-M."/>
            <person name="Seo E."/>
            <person name="Kim K.-T."/>
            <person name="Kim M.-S."/>
            <person name="Lee J.M."/>
            <person name="Cheong K."/>
            <person name="Shin H.-S."/>
            <person name="Kim S.-B."/>
            <person name="Han K."/>
            <person name="Lee J."/>
            <person name="Park M."/>
            <person name="Lee H.-A."/>
            <person name="Lee H.-Y."/>
            <person name="Lee Y."/>
            <person name="Oh S."/>
            <person name="Lee J.H."/>
            <person name="Choi E."/>
            <person name="Choi E."/>
            <person name="Lee S.E."/>
            <person name="Jeon J."/>
            <person name="Kim H."/>
            <person name="Choi G."/>
            <person name="Song H."/>
            <person name="Lee J."/>
            <person name="Lee S.-C."/>
            <person name="Kwon J.-K."/>
            <person name="Lee H.-Y."/>
            <person name="Koo N."/>
            <person name="Hong Y."/>
            <person name="Kim R.W."/>
            <person name="Kang W.-H."/>
            <person name="Huh J.H."/>
            <person name="Kang B.-C."/>
            <person name="Yang T.-J."/>
            <person name="Lee Y.-H."/>
            <person name="Bennetzen J.L."/>
            <person name="Choi D."/>
        </authorList>
    </citation>
    <scope>NUCLEOTIDE SEQUENCE [LARGE SCALE GENOMIC DNA]</scope>
    <source>
        <strain evidence="3">cv. PBC81</strain>
    </source>
</reference>
<dbReference type="Proteomes" id="UP000224567">
    <property type="component" value="Unassembled WGS sequence"/>
</dbReference>
<evidence type="ECO:0000256" key="1">
    <source>
        <dbReference type="SAM" id="MobiDB-lite"/>
    </source>
</evidence>
<feature type="compositionally biased region" description="Acidic residues" evidence="1">
    <location>
        <begin position="341"/>
        <end position="359"/>
    </location>
</feature>
<dbReference type="OrthoDB" id="1328154at2759"/>
<feature type="compositionally biased region" description="Basic and acidic residues" evidence="1">
    <location>
        <begin position="331"/>
        <end position="340"/>
    </location>
</feature>